<evidence type="ECO:0000313" key="3">
    <source>
        <dbReference type="Proteomes" id="UP000015105"/>
    </source>
</evidence>
<reference evidence="3" key="2">
    <citation type="journal article" date="2017" name="Nat. Plants">
        <title>The Aegilops tauschii genome reveals multiple impacts of transposons.</title>
        <authorList>
            <person name="Zhao G."/>
            <person name="Zou C."/>
            <person name="Li K."/>
            <person name="Wang K."/>
            <person name="Li T."/>
            <person name="Gao L."/>
            <person name="Zhang X."/>
            <person name="Wang H."/>
            <person name="Yang Z."/>
            <person name="Liu X."/>
            <person name="Jiang W."/>
            <person name="Mao L."/>
            <person name="Kong X."/>
            <person name="Jiao Y."/>
            <person name="Jia J."/>
        </authorList>
    </citation>
    <scope>NUCLEOTIDE SEQUENCE [LARGE SCALE GENOMIC DNA]</scope>
    <source>
        <strain evidence="3">cv. AL8/78</strain>
    </source>
</reference>
<accession>A0A453Q2P0</accession>
<dbReference type="Proteomes" id="UP000015105">
    <property type="component" value="Chromosome 6D"/>
</dbReference>
<name>A0A453Q2P0_AEGTS</name>
<protein>
    <submittedName>
        <fullName evidence="2">Uncharacterized protein</fullName>
    </submittedName>
</protein>
<feature type="compositionally biased region" description="Basic and acidic residues" evidence="1">
    <location>
        <begin position="26"/>
        <end position="35"/>
    </location>
</feature>
<proteinExistence type="predicted"/>
<reference evidence="2" key="5">
    <citation type="journal article" date="2021" name="G3 (Bethesda)">
        <title>Aegilops tauschii genome assembly Aet v5.0 features greater sequence contiguity and improved annotation.</title>
        <authorList>
            <person name="Wang L."/>
            <person name="Zhu T."/>
            <person name="Rodriguez J.C."/>
            <person name="Deal K.R."/>
            <person name="Dubcovsky J."/>
            <person name="McGuire P.E."/>
            <person name="Lux T."/>
            <person name="Spannagl M."/>
            <person name="Mayer K.F.X."/>
            <person name="Baldrich P."/>
            <person name="Meyers B.C."/>
            <person name="Huo N."/>
            <person name="Gu Y.Q."/>
            <person name="Zhou H."/>
            <person name="Devos K.M."/>
            <person name="Bennetzen J.L."/>
            <person name="Unver T."/>
            <person name="Budak H."/>
            <person name="Gulick P.J."/>
            <person name="Galiba G."/>
            <person name="Kalapos B."/>
            <person name="Nelson D.R."/>
            <person name="Li P."/>
            <person name="You F.M."/>
            <person name="Luo M.C."/>
            <person name="Dvorak J."/>
        </authorList>
    </citation>
    <scope>NUCLEOTIDE SEQUENCE [LARGE SCALE GENOMIC DNA]</scope>
    <source>
        <strain evidence="2">cv. AL8/78</strain>
    </source>
</reference>
<evidence type="ECO:0000313" key="2">
    <source>
        <dbReference type="EnsemblPlants" id="AET6Gv20953700.5"/>
    </source>
</evidence>
<evidence type="ECO:0000256" key="1">
    <source>
        <dbReference type="SAM" id="MobiDB-lite"/>
    </source>
</evidence>
<keyword evidence="3" id="KW-1185">Reference proteome</keyword>
<organism evidence="2 3">
    <name type="scientific">Aegilops tauschii subsp. strangulata</name>
    <name type="common">Goatgrass</name>
    <dbReference type="NCBI Taxonomy" id="200361"/>
    <lineage>
        <taxon>Eukaryota</taxon>
        <taxon>Viridiplantae</taxon>
        <taxon>Streptophyta</taxon>
        <taxon>Embryophyta</taxon>
        <taxon>Tracheophyta</taxon>
        <taxon>Spermatophyta</taxon>
        <taxon>Magnoliopsida</taxon>
        <taxon>Liliopsida</taxon>
        <taxon>Poales</taxon>
        <taxon>Poaceae</taxon>
        <taxon>BOP clade</taxon>
        <taxon>Pooideae</taxon>
        <taxon>Triticodae</taxon>
        <taxon>Triticeae</taxon>
        <taxon>Triticinae</taxon>
        <taxon>Aegilops</taxon>
    </lineage>
</organism>
<reference evidence="2" key="3">
    <citation type="journal article" date="2017" name="Nature">
        <title>Genome sequence of the progenitor of the wheat D genome Aegilops tauschii.</title>
        <authorList>
            <person name="Luo M.C."/>
            <person name="Gu Y.Q."/>
            <person name="Puiu D."/>
            <person name="Wang H."/>
            <person name="Twardziok S.O."/>
            <person name="Deal K.R."/>
            <person name="Huo N."/>
            <person name="Zhu T."/>
            <person name="Wang L."/>
            <person name="Wang Y."/>
            <person name="McGuire P.E."/>
            <person name="Liu S."/>
            <person name="Long H."/>
            <person name="Ramasamy R.K."/>
            <person name="Rodriguez J.C."/>
            <person name="Van S.L."/>
            <person name="Yuan L."/>
            <person name="Wang Z."/>
            <person name="Xia Z."/>
            <person name="Xiao L."/>
            <person name="Anderson O.D."/>
            <person name="Ouyang S."/>
            <person name="Liang Y."/>
            <person name="Zimin A.V."/>
            <person name="Pertea G."/>
            <person name="Qi P."/>
            <person name="Bennetzen J.L."/>
            <person name="Dai X."/>
            <person name="Dawson M.W."/>
            <person name="Muller H.G."/>
            <person name="Kugler K."/>
            <person name="Rivarola-Duarte L."/>
            <person name="Spannagl M."/>
            <person name="Mayer K.F.X."/>
            <person name="Lu F.H."/>
            <person name="Bevan M.W."/>
            <person name="Leroy P."/>
            <person name="Li P."/>
            <person name="You F.M."/>
            <person name="Sun Q."/>
            <person name="Liu Z."/>
            <person name="Lyons E."/>
            <person name="Wicker T."/>
            <person name="Salzberg S.L."/>
            <person name="Devos K.M."/>
            <person name="Dvorak J."/>
        </authorList>
    </citation>
    <scope>NUCLEOTIDE SEQUENCE [LARGE SCALE GENOMIC DNA]</scope>
    <source>
        <strain evidence="2">cv. AL8/78</strain>
    </source>
</reference>
<sequence>MVKQIENCVQCQSHNPGWAGLGRAESSPKKAERSRCARGRSWSGRREQSGWGGDAASPAGGGANDGGATFFLLPASHLAASTAQAADMDGEQAKTRRHATPTA</sequence>
<feature type="region of interest" description="Disordered" evidence="1">
    <location>
        <begin position="13"/>
        <end position="67"/>
    </location>
</feature>
<dbReference type="EnsemblPlants" id="AET6Gv20953700.5">
    <property type="protein sequence ID" value="AET6Gv20953700.5"/>
    <property type="gene ID" value="AET6Gv20953700"/>
</dbReference>
<reference evidence="2" key="4">
    <citation type="submission" date="2019-03" db="UniProtKB">
        <authorList>
            <consortium name="EnsemblPlants"/>
        </authorList>
    </citation>
    <scope>IDENTIFICATION</scope>
</reference>
<dbReference type="AlphaFoldDB" id="A0A453Q2P0"/>
<reference evidence="3" key="1">
    <citation type="journal article" date="2014" name="Science">
        <title>Ancient hybridizations among the ancestral genomes of bread wheat.</title>
        <authorList>
            <consortium name="International Wheat Genome Sequencing Consortium,"/>
            <person name="Marcussen T."/>
            <person name="Sandve S.R."/>
            <person name="Heier L."/>
            <person name="Spannagl M."/>
            <person name="Pfeifer M."/>
            <person name="Jakobsen K.S."/>
            <person name="Wulff B.B."/>
            <person name="Steuernagel B."/>
            <person name="Mayer K.F."/>
            <person name="Olsen O.A."/>
        </authorList>
    </citation>
    <scope>NUCLEOTIDE SEQUENCE [LARGE SCALE GENOMIC DNA]</scope>
    <source>
        <strain evidence="3">cv. AL8/78</strain>
    </source>
</reference>
<dbReference type="Gramene" id="AET6Gv20953700.5">
    <property type="protein sequence ID" value="AET6Gv20953700.5"/>
    <property type="gene ID" value="AET6Gv20953700"/>
</dbReference>
<feature type="region of interest" description="Disordered" evidence="1">
    <location>
        <begin position="81"/>
        <end position="103"/>
    </location>
</feature>